<dbReference type="GeneID" id="14865743"/>
<name>F4QD45_CACFS</name>
<organism evidence="1 2">
    <name type="scientific">Cavenderia fasciculata</name>
    <name type="common">Slime mold</name>
    <name type="synonym">Dictyostelium fasciculatum</name>
    <dbReference type="NCBI Taxonomy" id="261658"/>
    <lineage>
        <taxon>Eukaryota</taxon>
        <taxon>Amoebozoa</taxon>
        <taxon>Evosea</taxon>
        <taxon>Eumycetozoa</taxon>
        <taxon>Dictyostelia</taxon>
        <taxon>Acytosteliales</taxon>
        <taxon>Cavenderiaceae</taxon>
        <taxon>Cavenderia</taxon>
    </lineage>
</organism>
<proteinExistence type="predicted"/>
<dbReference type="AlphaFoldDB" id="F4QD45"/>
<dbReference type="Proteomes" id="UP000007797">
    <property type="component" value="Unassembled WGS sequence"/>
</dbReference>
<dbReference type="RefSeq" id="XP_004353935.1">
    <property type="nucleotide sequence ID" value="XM_004353883.1"/>
</dbReference>
<dbReference type="EMBL" id="GL883029">
    <property type="protein sequence ID" value="EGG14516.1"/>
    <property type="molecule type" value="Genomic_DNA"/>
</dbReference>
<reference evidence="2" key="1">
    <citation type="journal article" date="2011" name="Genome Res.">
        <title>Phylogeny-wide analysis of social amoeba genomes highlights ancient origins for complex intercellular communication.</title>
        <authorList>
            <person name="Heidel A.J."/>
            <person name="Lawal H.M."/>
            <person name="Felder M."/>
            <person name="Schilde C."/>
            <person name="Helps N.R."/>
            <person name="Tunggal B."/>
            <person name="Rivero F."/>
            <person name="John U."/>
            <person name="Schleicher M."/>
            <person name="Eichinger L."/>
            <person name="Platzer M."/>
            <person name="Noegel A.A."/>
            <person name="Schaap P."/>
            <person name="Gloeckner G."/>
        </authorList>
    </citation>
    <scope>NUCLEOTIDE SEQUENCE [LARGE SCALE GENOMIC DNA]</scope>
    <source>
        <strain evidence="2">SH3</strain>
    </source>
</reference>
<accession>F4QD45</accession>
<gene>
    <name evidence="1" type="ORF">DFA_12292</name>
</gene>
<dbReference type="KEGG" id="dfa:DFA_12292"/>
<evidence type="ECO:0000313" key="2">
    <source>
        <dbReference type="Proteomes" id="UP000007797"/>
    </source>
</evidence>
<evidence type="ECO:0000313" key="1">
    <source>
        <dbReference type="EMBL" id="EGG14516.1"/>
    </source>
</evidence>
<protein>
    <submittedName>
        <fullName evidence="1">Uncharacterized protein</fullName>
    </submittedName>
</protein>
<sequence length="40" mass="4845">MDLVKKRTRNYVDTECAKTIMITQDDDRYEHCKHGERDDD</sequence>
<keyword evidence="2" id="KW-1185">Reference proteome</keyword>